<gene>
    <name evidence="1" type="ordered locus">VIBHAR_06312</name>
</gene>
<sequence>MITGIVFVIFVIDRLIRNLKVNFDFSYQNANKRRVVL</sequence>
<proteinExistence type="predicted"/>
<protein>
    <submittedName>
        <fullName evidence="1">Uncharacterized protein</fullName>
    </submittedName>
</protein>
<dbReference type="AlphaFoldDB" id="A7N6F7"/>
<reference evidence="1 2" key="1">
    <citation type="submission" date="2007-08" db="EMBL/GenBank/DDBJ databases">
        <authorList>
            <consortium name="The Vibrio harveyi Genome Sequencing Project"/>
            <person name="Bassler B."/>
            <person name="Clifton S.W."/>
            <person name="Fulton L."/>
            <person name="Delehaunty K."/>
            <person name="Fronick C."/>
            <person name="Harrison M."/>
            <person name="Markivic C."/>
            <person name="Fulton R."/>
            <person name="Tin-Wollam A.-M."/>
            <person name="Shah N."/>
            <person name="Pepin K."/>
            <person name="Nash W."/>
            <person name="Thiruvilangam P."/>
            <person name="Bhonagiri V."/>
            <person name="Waters C."/>
            <person name="Tu K.C."/>
            <person name="Irgon J."/>
            <person name="Wilson R.K."/>
        </authorList>
    </citation>
    <scope>NUCLEOTIDE SEQUENCE [LARGE SCALE GENOMIC DNA]</scope>
    <source>
        <strain evidence="2">ATCC BAA-1116 / BB120</strain>
    </source>
</reference>
<accession>A7N6F7</accession>
<name>A7N6F7_VIBC1</name>
<dbReference type="EMBL" id="CP000790">
    <property type="protein sequence ID" value="ABU74203.1"/>
    <property type="molecule type" value="Genomic_DNA"/>
</dbReference>
<dbReference type="PATRIC" id="fig|338187.36.peg.5170"/>
<organism evidence="1 2">
    <name type="scientific">Vibrio campbellii (strain ATCC BAA-1116)</name>
    <dbReference type="NCBI Taxonomy" id="2902295"/>
    <lineage>
        <taxon>Bacteria</taxon>
        <taxon>Pseudomonadati</taxon>
        <taxon>Pseudomonadota</taxon>
        <taxon>Gammaproteobacteria</taxon>
        <taxon>Vibrionales</taxon>
        <taxon>Vibrionaceae</taxon>
        <taxon>Vibrio</taxon>
    </lineage>
</organism>
<dbReference type="KEGG" id="vha:VIBHAR_06312"/>
<evidence type="ECO:0000313" key="2">
    <source>
        <dbReference type="Proteomes" id="UP000008152"/>
    </source>
</evidence>
<evidence type="ECO:0000313" key="1">
    <source>
        <dbReference type="EMBL" id="ABU74203.1"/>
    </source>
</evidence>
<dbReference type="Proteomes" id="UP000008152">
    <property type="component" value="Chromosome II"/>
</dbReference>